<evidence type="ECO:0000256" key="3">
    <source>
        <dbReference type="ARBA" id="ARBA00004906"/>
    </source>
</evidence>
<sequence length="1516" mass="173799">MWPSEDSDSEDVQDAVYRKMIYQETFPFIHMEPPDTLYQRWAQINPKLRRETGRLLHISVFWWHILYKQQENHSTTAWAVDMGFLDSNVSHDLSLKRLHRIEILELILDTVEERLADTDPEKKAKELIMISMSLRMGHYRFCDALFYLGAQDKAIEANLAAQSHCGTDPERIKDLQQQYNRFMTEISVGRGQPMVDSQGEDNFKDAKSEMGDRKARKAASGIQEKQTVRTKQLRNQTRSRSRSRSSSSSSEVCNKEQFCAAVRDAHIALSDQRSRNAEQSFSEALRILNSIGIKELGIYEMDKTLLIYGYATALIQIGQPEELAEAQYQFEKLSSTANRTFQSLVHYGLGKVLLKENKFCTAKDEFLKALLMVQRQIMPGKLTWPTTKVTVEETCPEYLTEQLENFIKVCKFPPKPDAVCRHCLGKNVIYFTDPDFKGFIRLSCSQNCNVEYHINCWKKFKAASFSDKNDKDFLQDLCFTPDCVGTVCRIVIFDSTGLINLKKLKSKEERTMRRKQKRAAFSVAKNEKINFKIEEEIKIGAESIDQAPFKDYVISGDRVLHQIDRNRDLFNDESHNISSILLCLRPWVKLDVDKGHVSVVKDRAEPQCLRDLVDLLLERKNRVWARIFLHNLSDFQHVKPKVLEWAQQLNNAGLKAAENYICQFADYLEELDLSSLLKFPPLHDLFQNSDFSVIEYLKQAPPQEMRLFIWTLEEHREYYPSWTMSLDDYFEMDSICLVLKKTEKDDQLSSVYKSKSKHRRKKQKEPKSILLLAGTSREEEDSCFLEDNSLMLLDDPFIIPYHLRERIAEFEGQYVQPVYSNHFKRFLDNNPDSTKESLYDYFAQILEEHGPLEMSDPLLVGELENFPTEAQQKINAAGGLKNFLLGSLRFVMPEDVIGLASHAVCFMDEASHSCSTEDTKPKVFPTLNPTAQEFLPHSSLNNNNESHVSCTVLPSPYVLLPLIPQNENSLFEIQDEPSTLKPEEECSDYNGHKEDTCAKCRTVFVQAIWGNRDNQDEVAINTEPYAKFEKNRGDMIQTEKNNMKIKKRIQNIKEKLNALRNEREESCSALDAEVKEIIQHVEISNKELSLFQQKLEDEVRKDQQEKKDHQETVKVLKGEIKELAEFQECLSKQIQDKNVEYQHKLDQFLALSNHWAAEKMNLEERTNKFKDQCAKATSRSLVAQVSILKNRREHGLRSLRKFLTDGKAILKHLTEIPPIHLAAGHSNTIEAWKSCVQEVEENIVKIEVQYEEQIELVKKGISLSSLPTVVIPSTPALPIAPAFLHPLSNKQPALQPLPVQHNHPFTPYGVQQHPARPQAHTAANTPYTIRTSSAARENIAAPAPPATSAAVQPPQPLAVFERIVDRLGSMFPHYSRSVLMKFIQEVRSMNGGTLSTLKYEELINRVAQCILDHQEHSQAQLNLAIRRDVAGVRDSAVPSTTTPPTDFSRATATASPPHVWKNVTSQQRKSSKACIKSWLKEQSTCPTCREHALLPEDFPMLPGRLRRGHIHTATLS</sequence>
<keyword evidence="6" id="KW-0808">Transferase</keyword>
<feature type="domain" description="E3 ubiquitin-protein ligase TTC3 winged helix turn helix" evidence="11">
    <location>
        <begin position="797"/>
        <end position="916"/>
    </location>
</feature>
<dbReference type="EMBL" id="VCAZ01000003">
    <property type="protein sequence ID" value="TSK16185.1"/>
    <property type="molecule type" value="Genomic_DNA"/>
</dbReference>
<dbReference type="Pfam" id="PF19179">
    <property type="entry name" value="TTC3_DZIP3_dom"/>
    <property type="match status" value="1"/>
</dbReference>
<dbReference type="InterPro" id="IPR056872">
    <property type="entry name" value="TTC3/DZIP3-like_helical"/>
</dbReference>
<protein>
    <recommendedName>
        <fullName evidence="4">RING-type E3 ubiquitin transferase</fullName>
        <ecNumber evidence="4">2.3.2.27</ecNumber>
    </recommendedName>
</protein>
<dbReference type="GO" id="GO:0016567">
    <property type="term" value="P:protein ubiquitination"/>
    <property type="evidence" value="ECO:0007669"/>
    <property type="project" value="UniProtKB-UniPathway"/>
</dbReference>
<proteinExistence type="predicted"/>
<gene>
    <name evidence="13" type="ORF">Baya_1056</name>
</gene>
<dbReference type="InterPro" id="IPR056870">
    <property type="entry name" value="TTC3/DZIP3/RBM44-like_helical"/>
</dbReference>
<name>A0A556TK06_BAGYA</name>
<comment type="pathway">
    <text evidence="3">Protein modification; protein ubiquitination.</text>
</comment>
<dbReference type="GO" id="GO:0005737">
    <property type="term" value="C:cytoplasm"/>
    <property type="evidence" value="ECO:0007669"/>
    <property type="project" value="UniProtKB-SubCell"/>
</dbReference>
<dbReference type="UniPathway" id="UPA00143"/>
<evidence type="ECO:0000259" key="9">
    <source>
        <dbReference type="Pfam" id="PF19179"/>
    </source>
</evidence>
<feature type="compositionally biased region" description="Polar residues" evidence="8">
    <location>
        <begin position="1437"/>
        <end position="1454"/>
    </location>
</feature>
<comment type="subcellular location">
    <subcellularLocation>
        <location evidence="2">Cytoplasm</location>
    </subcellularLocation>
</comment>
<evidence type="ECO:0000256" key="1">
    <source>
        <dbReference type="ARBA" id="ARBA00000900"/>
    </source>
</evidence>
<organism evidence="13 14">
    <name type="scientific">Bagarius yarrelli</name>
    <name type="common">Goonch</name>
    <name type="synonym">Bagrus yarrelli</name>
    <dbReference type="NCBI Taxonomy" id="175774"/>
    <lineage>
        <taxon>Eukaryota</taxon>
        <taxon>Metazoa</taxon>
        <taxon>Chordata</taxon>
        <taxon>Craniata</taxon>
        <taxon>Vertebrata</taxon>
        <taxon>Euteleostomi</taxon>
        <taxon>Actinopterygii</taxon>
        <taxon>Neopterygii</taxon>
        <taxon>Teleostei</taxon>
        <taxon>Ostariophysi</taxon>
        <taxon>Siluriformes</taxon>
        <taxon>Sisoridae</taxon>
        <taxon>Sisorinae</taxon>
        <taxon>Bagarius</taxon>
    </lineage>
</organism>
<keyword evidence="7" id="KW-0175">Coiled coil</keyword>
<evidence type="ECO:0000313" key="13">
    <source>
        <dbReference type="EMBL" id="TSK16185.1"/>
    </source>
</evidence>
<dbReference type="Pfam" id="PF24905">
    <property type="entry name" value="TTC3_9th"/>
    <property type="match status" value="1"/>
</dbReference>
<comment type="caution">
    <text evidence="13">The sequence shown here is derived from an EMBL/GenBank/DDBJ whole genome shotgun (WGS) entry which is preliminary data.</text>
</comment>
<evidence type="ECO:0000313" key="14">
    <source>
        <dbReference type="Proteomes" id="UP000319801"/>
    </source>
</evidence>
<feature type="domain" description="TTC3/DZIP3/RBM44-like helical" evidence="12">
    <location>
        <begin position="1359"/>
        <end position="1417"/>
    </location>
</feature>
<dbReference type="PANTHER" id="PTHR17550">
    <property type="entry name" value="E3 UBIQUITIN-PROTEIN LIGASE TTC3"/>
    <property type="match status" value="1"/>
</dbReference>
<evidence type="ECO:0000256" key="7">
    <source>
        <dbReference type="SAM" id="Coils"/>
    </source>
</evidence>
<dbReference type="Pfam" id="PF24812">
    <property type="entry name" value="WHD_TTC3"/>
    <property type="match status" value="1"/>
</dbReference>
<dbReference type="Pfam" id="PF24525">
    <property type="entry name" value="TTC3"/>
    <property type="match status" value="1"/>
</dbReference>
<reference evidence="13 14" key="1">
    <citation type="journal article" date="2019" name="Genome Biol. Evol.">
        <title>Whole-Genome Sequencing of the Giant Devil Catfish, Bagarius yarrelli.</title>
        <authorList>
            <person name="Jiang W."/>
            <person name="Lv Y."/>
            <person name="Cheng L."/>
            <person name="Yang K."/>
            <person name="Chao B."/>
            <person name="Wang X."/>
            <person name="Li Y."/>
            <person name="Pan X."/>
            <person name="You X."/>
            <person name="Zhang Y."/>
            <person name="Yang J."/>
            <person name="Li J."/>
            <person name="Zhang X."/>
            <person name="Liu S."/>
            <person name="Sun C."/>
            <person name="Yang J."/>
            <person name="Shi Q."/>
        </authorList>
    </citation>
    <scope>NUCLEOTIDE SEQUENCE [LARGE SCALE GENOMIC DNA]</scope>
    <source>
        <strain evidence="13">JWS20170419001</strain>
        <tissue evidence="13">Muscle</tissue>
    </source>
</reference>
<feature type="compositionally biased region" description="Basic and acidic residues" evidence="8">
    <location>
        <begin position="201"/>
        <end position="213"/>
    </location>
</feature>
<evidence type="ECO:0000256" key="6">
    <source>
        <dbReference type="ARBA" id="ARBA00022679"/>
    </source>
</evidence>
<feature type="domain" description="TTC3/DZIP3-like helical" evidence="10">
    <location>
        <begin position="1029"/>
        <end position="1275"/>
    </location>
</feature>
<dbReference type="Proteomes" id="UP000319801">
    <property type="component" value="Unassembled WGS sequence"/>
</dbReference>
<dbReference type="GO" id="GO:0061630">
    <property type="term" value="F:ubiquitin protein ligase activity"/>
    <property type="evidence" value="ECO:0007669"/>
    <property type="project" value="UniProtKB-EC"/>
</dbReference>
<dbReference type="PANTHER" id="PTHR17550:SF8">
    <property type="entry name" value="RING-TYPE E3 UBIQUITIN TRANSFERASE"/>
    <property type="match status" value="1"/>
</dbReference>
<feature type="region of interest" description="Disordered" evidence="8">
    <location>
        <begin position="1435"/>
        <end position="1454"/>
    </location>
</feature>
<accession>A0A556TK06</accession>
<evidence type="ECO:0000259" key="12">
    <source>
        <dbReference type="Pfam" id="PF24905"/>
    </source>
</evidence>
<feature type="region of interest" description="Disordered" evidence="8">
    <location>
        <begin position="189"/>
        <end position="249"/>
    </location>
</feature>
<evidence type="ECO:0000259" key="10">
    <source>
        <dbReference type="Pfam" id="PF24525"/>
    </source>
</evidence>
<dbReference type="EC" id="2.3.2.27" evidence="4"/>
<dbReference type="OrthoDB" id="8062037at2759"/>
<feature type="compositionally biased region" description="Polar residues" evidence="8">
    <location>
        <begin position="223"/>
        <end position="236"/>
    </location>
</feature>
<feature type="coiled-coil region" evidence="7">
    <location>
        <begin position="1035"/>
        <end position="1119"/>
    </location>
</feature>
<comment type="catalytic activity">
    <reaction evidence="1">
        <text>S-ubiquitinyl-[E2 ubiquitin-conjugating enzyme]-L-cysteine + [acceptor protein]-L-lysine = [E2 ubiquitin-conjugating enzyme]-L-cysteine + N(6)-ubiquitinyl-[acceptor protein]-L-lysine.</text>
        <dbReference type="EC" id="2.3.2.27"/>
    </reaction>
</comment>
<evidence type="ECO:0000259" key="11">
    <source>
        <dbReference type="Pfam" id="PF24812"/>
    </source>
</evidence>
<evidence type="ECO:0000256" key="8">
    <source>
        <dbReference type="SAM" id="MobiDB-lite"/>
    </source>
</evidence>
<evidence type="ECO:0000256" key="4">
    <source>
        <dbReference type="ARBA" id="ARBA00012483"/>
    </source>
</evidence>
<evidence type="ECO:0000256" key="5">
    <source>
        <dbReference type="ARBA" id="ARBA00022490"/>
    </source>
</evidence>
<keyword evidence="5" id="KW-0963">Cytoplasm</keyword>
<keyword evidence="14" id="KW-1185">Reference proteome</keyword>
<dbReference type="InterPro" id="IPR056871">
    <property type="entry name" value="WH_TTC3"/>
</dbReference>
<feature type="domain" description="E3 ubiquitin-protein ligase TTC3/DZIP3" evidence="9">
    <location>
        <begin position="391"/>
        <end position="501"/>
    </location>
</feature>
<evidence type="ECO:0000256" key="2">
    <source>
        <dbReference type="ARBA" id="ARBA00004496"/>
    </source>
</evidence>
<dbReference type="InterPro" id="IPR043866">
    <property type="entry name" value="TTC3/DZIP3_dom"/>
</dbReference>